<name>A0ABM1KUV0_GEKJA</name>
<dbReference type="InterPro" id="IPR033490">
    <property type="entry name" value="LRP130"/>
</dbReference>
<dbReference type="Proteomes" id="UP000694871">
    <property type="component" value="Unplaced"/>
</dbReference>
<reference evidence="3" key="1">
    <citation type="submission" date="2025-08" db="UniProtKB">
        <authorList>
            <consortium name="RefSeq"/>
        </authorList>
    </citation>
    <scope>IDENTIFICATION</scope>
</reference>
<evidence type="ECO:0000313" key="2">
    <source>
        <dbReference type="Proteomes" id="UP000694871"/>
    </source>
</evidence>
<feature type="region of interest" description="Disordered" evidence="1">
    <location>
        <begin position="29"/>
        <end position="51"/>
    </location>
</feature>
<keyword evidence="2" id="KW-1185">Reference proteome</keyword>
<dbReference type="PANTHER" id="PTHR46669">
    <property type="entry name" value="LEUCINE-RICH PPR MOTIF-CONTAINING PROTEIN, MITOCHONDRIAL"/>
    <property type="match status" value="1"/>
</dbReference>
<feature type="non-terminal residue" evidence="3">
    <location>
        <position position="176"/>
    </location>
</feature>
<gene>
    <name evidence="3" type="primary">LOC107119514</name>
</gene>
<feature type="compositionally biased region" description="Low complexity" evidence="1">
    <location>
        <begin position="35"/>
        <end position="51"/>
    </location>
</feature>
<sequence>MAGLLRTVWRHGSCRWLFRSGRGRATIAPSPAPLHSARAAVSHGGGSSSSSSRYLIYQTRLFTVATQETQEKGDAQEPPASSVRIRQAQYFDWALNKLDKSIRRTGRITRTLLLKIFHDVCRTGYPSSNQALLLLRSCGSLLPEFSPVDRTEFAHTMWAKLKDLGTYGKYMAISGV</sequence>
<accession>A0ABM1KUV0</accession>
<organism evidence="2 3">
    <name type="scientific">Gekko japonicus</name>
    <name type="common">Schlegel's Japanese gecko</name>
    <dbReference type="NCBI Taxonomy" id="146911"/>
    <lineage>
        <taxon>Eukaryota</taxon>
        <taxon>Metazoa</taxon>
        <taxon>Chordata</taxon>
        <taxon>Craniata</taxon>
        <taxon>Vertebrata</taxon>
        <taxon>Euteleostomi</taxon>
        <taxon>Lepidosauria</taxon>
        <taxon>Squamata</taxon>
        <taxon>Bifurcata</taxon>
        <taxon>Gekkota</taxon>
        <taxon>Gekkonidae</taxon>
        <taxon>Gekkoninae</taxon>
        <taxon>Gekko</taxon>
    </lineage>
</organism>
<dbReference type="RefSeq" id="XP_015277487.1">
    <property type="nucleotide sequence ID" value="XM_015422001.1"/>
</dbReference>
<evidence type="ECO:0000313" key="3">
    <source>
        <dbReference type="RefSeq" id="XP_015277487.1"/>
    </source>
</evidence>
<dbReference type="GeneID" id="107119514"/>
<protein>
    <submittedName>
        <fullName evidence="3">Leucine-rich PPR motif-containing protein, mitochondrial-like</fullName>
    </submittedName>
</protein>
<evidence type="ECO:0000256" key="1">
    <source>
        <dbReference type="SAM" id="MobiDB-lite"/>
    </source>
</evidence>
<dbReference type="PANTHER" id="PTHR46669:SF1">
    <property type="entry name" value="LEUCINE-RICH PPR MOTIF-CONTAINING PROTEIN, MITOCHONDRIAL"/>
    <property type="match status" value="1"/>
</dbReference>
<proteinExistence type="predicted"/>